<dbReference type="Gene3D" id="3.80.10.10">
    <property type="entry name" value="Ribonuclease Inhibitor"/>
    <property type="match status" value="1"/>
</dbReference>
<dbReference type="EMBL" id="JBFOLJ010000002">
    <property type="protein sequence ID" value="KAL2551528.1"/>
    <property type="molecule type" value="Genomic_DNA"/>
</dbReference>
<dbReference type="PROSITE" id="PS50181">
    <property type="entry name" value="FBOX"/>
    <property type="match status" value="1"/>
</dbReference>
<dbReference type="PANTHER" id="PTHR31639:SF310">
    <property type="entry name" value="F-BOX DOMAIN-CONTAINING PROTEIN"/>
    <property type="match status" value="1"/>
</dbReference>
<sequence>MEIAPFQPVDMISNLPDNVIEIILMCLTMRDAAKTSILSKQWRYKWVKLPQLIFDDTLWQKSERNQELARMKFVGILYQVLLLHQGPITKSSLIIPNLKGCSEINHLIYILWKNGVEEFTLKIKNIEEYKLPSSLFMCLQLKHLNLSSCLISPPPSFKGFNKLIRLELHGVTIDPEVLGSLISSSPLLEHLVLHVPIEVDSLKIDAPRLKLFELECYPTHVCFKKSPLLAIVSETSGIDLYEDEVIVEDGNCKFVEFFDSLPALQQLCIDSYFMKILAAGQLQSRLSVSLIHLKILKLFEICLDSLDDLSYVLCLIRSSPNLQKLNLEILDRAITDSSPVLEFLKVQDYSDVFLNQLQKVKLEYISGTVPEMTLIKLLLEKSPKLNRMVIWPIVICDERLGILEELNKFGRASPNEGISTYNTYKWDSSHMRDLTTQATKSPKIKEEERKSVGAKWRENRAHQFCDHQAILATFNNLKILKLSDISLESLDELSSVLRLIRSCPNLEEVKIE</sequence>
<evidence type="ECO:0000313" key="2">
    <source>
        <dbReference type="EMBL" id="KAL2551528.1"/>
    </source>
</evidence>
<dbReference type="AlphaFoldDB" id="A0ABD1WS55"/>
<dbReference type="InterPro" id="IPR001810">
    <property type="entry name" value="F-box_dom"/>
</dbReference>
<accession>A0ABD1WS55</accession>
<name>A0ABD1WS55_9LAMI</name>
<comment type="caution">
    <text evidence="2">The sequence shown here is derived from an EMBL/GenBank/DDBJ whole genome shotgun (WGS) entry which is preliminary data.</text>
</comment>
<dbReference type="PANTHER" id="PTHR31639">
    <property type="entry name" value="F-BOX PROTEIN-LIKE"/>
    <property type="match status" value="1"/>
</dbReference>
<evidence type="ECO:0000313" key="3">
    <source>
        <dbReference type="Proteomes" id="UP001604277"/>
    </source>
</evidence>
<dbReference type="InterPro" id="IPR032675">
    <property type="entry name" value="LRR_dom_sf"/>
</dbReference>
<reference evidence="3" key="1">
    <citation type="submission" date="2024-07" db="EMBL/GenBank/DDBJ databases">
        <title>Two chromosome-level genome assemblies of Korean endemic species Abeliophyllum distichum and Forsythia ovata (Oleaceae).</title>
        <authorList>
            <person name="Jang H."/>
        </authorList>
    </citation>
    <scope>NUCLEOTIDE SEQUENCE [LARGE SCALE GENOMIC DNA]</scope>
</reference>
<dbReference type="InterPro" id="IPR055411">
    <property type="entry name" value="LRR_FXL15/At3g58940/PEG3-like"/>
</dbReference>
<dbReference type="SUPFAM" id="SSF52047">
    <property type="entry name" value="RNI-like"/>
    <property type="match status" value="1"/>
</dbReference>
<proteinExistence type="predicted"/>
<dbReference type="SUPFAM" id="SSF81383">
    <property type="entry name" value="F-box domain"/>
    <property type="match status" value="1"/>
</dbReference>
<dbReference type="InterPro" id="IPR036047">
    <property type="entry name" value="F-box-like_dom_sf"/>
</dbReference>
<organism evidence="2 3">
    <name type="scientific">Forsythia ovata</name>
    <dbReference type="NCBI Taxonomy" id="205694"/>
    <lineage>
        <taxon>Eukaryota</taxon>
        <taxon>Viridiplantae</taxon>
        <taxon>Streptophyta</taxon>
        <taxon>Embryophyta</taxon>
        <taxon>Tracheophyta</taxon>
        <taxon>Spermatophyta</taxon>
        <taxon>Magnoliopsida</taxon>
        <taxon>eudicotyledons</taxon>
        <taxon>Gunneridae</taxon>
        <taxon>Pentapetalae</taxon>
        <taxon>asterids</taxon>
        <taxon>lamiids</taxon>
        <taxon>Lamiales</taxon>
        <taxon>Oleaceae</taxon>
        <taxon>Forsythieae</taxon>
        <taxon>Forsythia</taxon>
    </lineage>
</organism>
<keyword evidence="3" id="KW-1185">Reference proteome</keyword>
<protein>
    <submittedName>
        <fullName evidence="2">F-box/FBD/LRR-repeat protein</fullName>
    </submittedName>
</protein>
<dbReference type="Proteomes" id="UP001604277">
    <property type="component" value="Unassembled WGS sequence"/>
</dbReference>
<feature type="domain" description="F-box" evidence="1">
    <location>
        <begin position="9"/>
        <end position="62"/>
    </location>
</feature>
<dbReference type="Gene3D" id="1.20.1280.50">
    <property type="match status" value="1"/>
</dbReference>
<dbReference type="Pfam" id="PF00646">
    <property type="entry name" value="F-box"/>
    <property type="match status" value="1"/>
</dbReference>
<evidence type="ECO:0000259" key="1">
    <source>
        <dbReference type="PROSITE" id="PS50181"/>
    </source>
</evidence>
<dbReference type="Pfam" id="PF24758">
    <property type="entry name" value="LRR_At5g56370"/>
    <property type="match status" value="1"/>
</dbReference>
<gene>
    <name evidence="2" type="ORF">Fot_05147</name>
</gene>